<dbReference type="RefSeq" id="WP_133801980.1">
    <property type="nucleotide sequence ID" value="NZ_SNWQ01000010.1"/>
</dbReference>
<accession>A0A4R6KFF6</accession>
<dbReference type="AlphaFoldDB" id="A0A4R6KFF6"/>
<dbReference type="EMBL" id="SNWQ01000010">
    <property type="protein sequence ID" value="TDO46836.1"/>
    <property type="molecule type" value="Genomic_DNA"/>
</dbReference>
<comment type="caution">
    <text evidence="1">The sequence shown here is derived from an EMBL/GenBank/DDBJ whole genome shotgun (WGS) entry which is preliminary data.</text>
</comment>
<sequence length="67" mass="6781">MEEAVVGGVLGPIDRFDDVVVDELVDRIRSIVAGTAAAQGVEAEAGVMGQSATLTRPGAAAVRARTS</sequence>
<gene>
    <name evidence="1" type="ORF">EV643_110219</name>
</gene>
<evidence type="ECO:0000313" key="2">
    <source>
        <dbReference type="Proteomes" id="UP000295388"/>
    </source>
</evidence>
<name>A0A4R6KFF6_9ACTN</name>
<keyword evidence="2" id="KW-1185">Reference proteome</keyword>
<organism evidence="1 2">
    <name type="scientific">Kribbella caucasensis</name>
    <dbReference type="NCBI Taxonomy" id="2512215"/>
    <lineage>
        <taxon>Bacteria</taxon>
        <taxon>Bacillati</taxon>
        <taxon>Actinomycetota</taxon>
        <taxon>Actinomycetes</taxon>
        <taxon>Propionibacteriales</taxon>
        <taxon>Kribbellaceae</taxon>
        <taxon>Kribbella</taxon>
    </lineage>
</organism>
<protein>
    <submittedName>
        <fullName evidence="1">Uncharacterized protein</fullName>
    </submittedName>
</protein>
<evidence type="ECO:0000313" key="1">
    <source>
        <dbReference type="EMBL" id="TDO46836.1"/>
    </source>
</evidence>
<dbReference type="Proteomes" id="UP000295388">
    <property type="component" value="Unassembled WGS sequence"/>
</dbReference>
<reference evidence="1 2" key="1">
    <citation type="submission" date="2019-03" db="EMBL/GenBank/DDBJ databases">
        <title>Genomic Encyclopedia of Type Strains, Phase III (KMG-III): the genomes of soil and plant-associated and newly described type strains.</title>
        <authorList>
            <person name="Whitman W."/>
        </authorList>
    </citation>
    <scope>NUCLEOTIDE SEQUENCE [LARGE SCALE GENOMIC DNA]</scope>
    <source>
        <strain evidence="1 2">VKM Ac-2527</strain>
    </source>
</reference>
<proteinExistence type="predicted"/>